<dbReference type="GO" id="GO:0006145">
    <property type="term" value="P:purine nucleobase catabolic process"/>
    <property type="evidence" value="ECO:0007669"/>
    <property type="project" value="TreeGrafter"/>
</dbReference>
<feature type="binding site" evidence="4">
    <location>
        <position position="145"/>
    </location>
    <ligand>
        <name>Zn(2+)</name>
        <dbReference type="ChEBI" id="CHEBI:29105"/>
        <label>2</label>
    </ligand>
</feature>
<dbReference type="SUPFAM" id="SSF51556">
    <property type="entry name" value="Metallo-dependent hydrolases"/>
    <property type="match status" value="1"/>
</dbReference>
<dbReference type="PANTHER" id="PTHR43668:SF2">
    <property type="entry name" value="ALLANTOINASE"/>
    <property type="match status" value="1"/>
</dbReference>
<comment type="catalytic activity">
    <reaction evidence="4">
        <text>(S)-dihydroorotate + H2O = N-carbamoyl-L-aspartate + H(+)</text>
        <dbReference type="Rhea" id="RHEA:24296"/>
        <dbReference type="ChEBI" id="CHEBI:15377"/>
        <dbReference type="ChEBI" id="CHEBI:15378"/>
        <dbReference type="ChEBI" id="CHEBI:30864"/>
        <dbReference type="ChEBI" id="CHEBI:32814"/>
        <dbReference type="EC" id="3.5.2.3"/>
    </reaction>
</comment>
<feature type="active site" evidence="4">
    <location>
        <position position="305"/>
    </location>
</feature>
<dbReference type="AlphaFoldDB" id="A0A0P7ZHN2"/>
<feature type="binding site" evidence="4">
    <location>
        <position position="232"/>
    </location>
    <ligand>
        <name>Zn(2+)</name>
        <dbReference type="ChEBI" id="CHEBI:29105"/>
        <label>2</label>
    </ligand>
</feature>
<comment type="cofactor">
    <cofactor evidence="4">
        <name>Zn(2+)</name>
        <dbReference type="ChEBI" id="CHEBI:29105"/>
    </cofactor>
    <text evidence="4">Binds 2 Zn(2+) ions per subunit.</text>
</comment>
<dbReference type="EC" id="3.5.2.3" evidence="4"/>
<dbReference type="Gene3D" id="3.20.20.140">
    <property type="entry name" value="Metal-dependent hydrolases"/>
    <property type="match status" value="1"/>
</dbReference>
<feature type="binding site" evidence="4">
    <location>
        <position position="60"/>
    </location>
    <ligand>
        <name>Zn(2+)</name>
        <dbReference type="ChEBI" id="CHEBI:29105"/>
        <label>1</label>
    </ligand>
</feature>
<evidence type="ECO:0000256" key="4">
    <source>
        <dbReference type="HAMAP-Rule" id="MF_00220"/>
    </source>
</evidence>
<dbReference type="NCBIfam" id="TIGR00857">
    <property type="entry name" value="pyrC_multi"/>
    <property type="match status" value="1"/>
</dbReference>
<dbReference type="PATRIC" id="fig|1719120.3.peg.1010"/>
<dbReference type="UniPathway" id="UPA00070">
    <property type="reaction ID" value="UER00117"/>
</dbReference>
<dbReference type="GO" id="GO:0005737">
    <property type="term" value="C:cytoplasm"/>
    <property type="evidence" value="ECO:0007669"/>
    <property type="project" value="TreeGrafter"/>
</dbReference>
<feature type="binding site" evidence="4">
    <location>
        <begin position="62"/>
        <end position="64"/>
    </location>
    <ligand>
        <name>substrate</name>
    </ligand>
</feature>
<dbReference type="Proteomes" id="UP000050360">
    <property type="component" value="Unassembled WGS sequence"/>
</dbReference>
<evidence type="ECO:0000259" key="5">
    <source>
        <dbReference type="Pfam" id="PF01979"/>
    </source>
</evidence>
<dbReference type="InterPro" id="IPR050138">
    <property type="entry name" value="DHOase/Allantoinase_Hydrolase"/>
</dbReference>
<evidence type="ECO:0000256" key="2">
    <source>
        <dbReference type="ARBA" id="ARBA00022801"/>
    </source>
</evidence>
<keyword evidence="1 4" id="KW-0479">Metal-binding</keyword>
<dbReference type="Gene3D" id="2.30.40.10">
    <property type="entry name" value="Urease, subunit C, domain 1"/>
    <property type="match status" value="1"/>
</dbReference>
<proteinExistence type="inferred from homology"/>
<dbReference type="PROSITE" id="PS00482">
    <property type="entry name" value="DIHYDROOROTASE_1"/>
    <property type="match status" value="1"/>
</dbReference>
<dbReference type="InterPro" id="IPR006680">
    <property type="entry name" value="Amidohydro-rel"/>
</dbReference>
<dbReference type="GO" id="GO:0004151">
    <property type="term" value="F:dihydroorotase activity"/>
    <property type="evidence" value="ECO:0007669"/>
    <property type="project" value="UniProtKB-UniRule"/>
</dbReference>
<evidence type="ECO:0000313" key="7">
    <source>
        <dbReference type="Proteomes" id="UP000050360"/>
    </source>
</evidence>
<dbReference type="InterPro" id="IPR002195">
    <property type="entry name" value="Dihydroorotase_CS"/>
</dbReference>
<dbReference type="PROSITE" id="PS00483">
    <property type="entry name" value="DIHYDROOROTASE_2"/>
    <property type="match status" value="1"/>
</dbReference>
<comment type="similarity">
    <text evidence="4">Belongs to the metallo-dependent hydrolases superfamily. DHOase family. Class I DHOase subfamily.</text>
</comment>
<feature type="binding site" evidence="4">
    <location>
        <position position="309"/>
    </location>
    <ligand>
        <name>substrate</name>
    </ligand>
</feature>
<reference evidence="6 7" key="1">
    <citation type="submission" date="2015-09" db="EMBL/GenBank/DDBJ databases">
        <title>A metagenomics-based metabolic model of nitrate-dependent anaerobic oxidation of methane by Methanoperedens-like archaea.</title>
        <authorList>
            <person name="Arshad A."/>
            <person name="Speth D.R."/>
            <person name="De Graaf R.M."/>
            <person name="Op Den Camp H.J."/>
            <person name="Jetten M.S."/>
            <person name="Welte C.U."/>
        </authorList>
    </citation>
    <scope>NUCLEOTIDE SEQUENCE [LARGE SCALE GENOMIC DNA]</scope>
</reference>
<feature type="binding site" evidence="4">
    <location>
        <position position="305"/>
    </location>
    <ligand>
        <name>Zn(2+)</name>
        <dbReference type="ChEBI" id="CHEBI:29105"/>
        <label>1</label>
    </ligand>
</feature>
<feature type="binding site" evidence="4">
    <location>
        <position position="62"/>
    </location>
    <ligand>
        <name>Zn(2+)</name>
        <dbReference type="ChEBI" id="CHEBI:29105"/>
        <label>1</label>
    </ligand>
</feature>
<feature type="binding site" evidence="4">
    <location>
        <position position="179"/>
    </location>
    <ligand>
        <name>Zn(2+)</name>
        <dbReference type="ChEBI" id="CHEBI:29105"/>
        <label>2</label>
    </ligand>
</feature>
<comment type="function">
    <text evidence="4">Catalyzes the reversible cyclization of carbamoyl aspartate to dihydroorotate.</text>
</comment>
<accession>A0A0P7ZHN2</accession>
<dbReference type="HAMAP" id="MF_00220_A">
    <property type="entry name" value="PyrC_classI_A"/>
    <property type="match status" value="1"/>
</dbReference>
<feature type="binding site" evidence="4">
    <location>
        <position position="94"/>
    </location>
    <ligand>
        <name>substrate</name>
    </ligand>
</feature>
<protein>
    <recommendedName>
        <fullName evidence="4">Dihydroorotase</fullName>
        <shortName evidence="4">DHOase</shortName>
        <ecNumber evidence="4">3.5.2.3</ecNumber>
    </recommendedName>
</protein>
<dbReference type="InterPro" id="IPR004722">
    <property type="entry name" value="DHOase"/>
</dbReference>
<keyword evidence="3 4" id="KW-0665">Pyrimidine biosynthesis</keyword>
<comment type="caution">
    <text evidence="4">Lacks conserved residue(s) required for the propagation of feature annotation.</text>
</comment>
<dbReference type="GO" id="GO:0004038">
    <property type="term" value="F:allantoinase activity"/>
    <property type="evidence" value="ECO:0007669"/>
    <property type="project" value="TreeGrafter"/>
</dbReference>
<evidence type="ECO:0000313" key="6">
    <source>
        <dbReference type="EMBL" id="KPQ44473.1"/>
    </source>
</evidence>
<dbReference type="SUPFAM" id="SSF51338">
    <property type="entry name" value="Composite domain of metallo-dependent hydrolases"/>
    <property type="match status" value="1"/>
</dbReference>
<dbReference type="InterPro" id="IPR011059">
    <property type="entry name" value="Metal-dep_hydrolase_composite"/>
</dbReference>
<dbReference type="InterPro" id="IPR032466">
    <property type="entry name" value="Metal_Hydrolase"/>
</dbReference>
<evidence type="ECO:0000256" key="1">
    <source>
        <dbReference type="ARBA" id="ARBA00022723"/>
    </source>
</evidence>
<keyword evidence="2 4" id="KW-0378">Hydrolase</keyword>
<comment type="caution">
    <text evidence="6">The sequence shown here is derived from an EMBL/GenBank/DDBJ whole genome shotgun (WGS) entry which is preliminary data.</text>
</comment>
<name>A0A0P7ZHN2_9EURY</name>
<dbReference type="GO" id="GO:0044205">
    <property type="term" value="P:'de novo' UMP biosynthetic process"/>
    <property type="evidence" value="ECO:0007669"/>
    <property type="project" value="UniProtKB-UniRule"/>
</dbReference>
<sequence length="447" mass="49105">MPDLVIKNARIFINDAIQPVEIAVDNGKISKIGKIVGQQEYDEIIDARGALILPGAIDVHVHFRDPGMTKKENWYTGSCAAAAGGVTMVIDHPNTIPPTIDRSSFKEKLKESRKSIIDYGINAGVTANLTNFKNLWELGATAFGEIFMAESTGSLNVNERTLKEALPAIGNLGAVACIHAEDEETRKKFVNLLKGNPAPESYSKSRPNLSEKIAVEKAINLAVDTTKLHFCHISALESLDVIRRAKADNKNITCEVTPHHLFLSTRDYRRLGTLGKMNPPLRDFSSQQSMWEGLRDETVDIIASDHAPHLESEKMTDIWSAPAGVPGVETMMPLMLMAIKRNLLTLKRVIEVTSQNPARIFGLKKGVLAPGYDADMIIVGEEKEIRKEKLHSKAGWTPFNGMKGLFPKMTISHGEVVFEDGEIIARRGCGRFIPGQGLKTGSGDESE</sequence>
<feature type="domain" description="Amidohydrolase-related" evidence="5">
    <location>
        <begin position="52"/>
        <end position="417"/>
    </location>
</feature>
<organism evidence="6 7">
    <name type="scientific">Candidatus Methanoperedens nitratireducens</name>
    <dbReference type="NCBI Taxonomy" id="1392998"/>
    <lineage>
        <taxon>Archaea</taxon>
        <taxon>Methanobacteriati</taxon>
        <taxon>Methanobacteriota</taxon>
        <taxon>Stenosarchaea group</taxon>
        <taxon>Methanomicrobia</taxon>
        <taxon>Methanosarcinales</taxon>
        <taxon>ANME-2 cluster</taxon>
        <taxon>Candidatus Methanoperedentaceae</taxon>
        <taxon>Candidatus Methanoperedens</taxon>
    </lineage>
</organism>
<dbReference type="EMBL" id="LKCM01000080">
    <property type="protein sequence ID" value="KPQ44473.1"/>
    <property type="molecule type" value="Genomic_DNA"/>
</dbReference>
<dbReference type="NCBIfam" id="NF002668">
    <property type="entry name" value="PRK02382.1"/>
    <property type="match status" value="1"/>
</dbReference>
<keyword evidence="4" id="KW-0862">Zinc</keyword>
<dbReference type="Pfam" id="PF01979">
    <property type="entry name" value="Amidohydro_1"/>
    <property type="match status" value="1"/>
</dbReference>
<dbReference type="PANTHER" id="PTHR43668">
    <property type="entry name" value="ALLANTOINASE"/>
    <property type="match status" value="1"/>
</dbReference>
<evidence type="ECO:0000256" key="3">
    <source>
        <dbReference type="ARBA" id="ARBA00022975"/>
    </source>
</evidence>
<comment type="pathway">
    <text evidence="4">Pyrimidine metabolism; UMP biosynthesis via de novo pathway; (S)-dihydroorotate from bicarbonate: step 3/3.</text>
</comment>
<dbReference type="CDD" id="cd01318">
    <property type="entry name" value="DHOase_IIb"/>
    <property type="match status" value="1"/>
</dbReference>
<dbReference type="GO" id="GO:0008270">
    <property type="term" value="F:zinc ion binding"/>
    <property type="evidence" value="ECO:0007669"/>
    <property type="project" value="UniProtKB-UniRule"/>
</dbReference>
<feature type="binding site" evidence="4">
    <location>
        <begin position="323"/>
        <end position="324"/>
    </location>
    <ligand>
        <name>substrate</name>
    </ligand>
</feature>
<feature type="binding site" evidence="4">
    <location>
        <position position="145"/>
    </location>
    <ligand>
        <name>Zn(2+)</name>
        <dbReference type="ChEBI" id="CHEBI:29105"/>
        <label>1</label>
    </ligand>
</feature>
<gene>
    <name evidence="4" type="primary">pyrC</name>
    <name evidence="6" type="ORF">MPEBLZ_00937</name>
</gene>